<name>A0A4R3Y4U1_9PROT</name>
<dbReference type="Pfam" id="PF11848">
    <property type="entry name" value="DUF3368"/>
    <property type="match status" value="1"/>
</dbReference>
<dbReference type="InterPro" id="IPR029060">
    <property type="entry name" value="PIN-like_dom_sf"/>
</dbReference>
<dbReference type="SUPFAM" id="SSF88723">
    <property type="entry name" value="PIN domain-like"/>
    <property type="match status" value="1"/>
</dbReference>
<comment type="caution">
    <text evidence="1">The sequence shown here is derived from an EMBL/GenBank/DDBJ whole genome shotgun (WGS) entry which is preliminary data.</text>
</comment>
<dbReference type="AlphaFoldDB" id="A0A4R3Y4U1"/>
<proteinExistence type="predicted"/>
<dbReference type="OrthoDB" id="7359859at2"/>
<dbReference type="EMBL" id="SMCO01000008">
    <property type="protein sequence ID" value="TCV85818.1"/>
    <property type="molecule type" value="Genomic_DNA"/>
</dbReference>
<accession>A0A4R3Y4U1</accession>
<reference evidence="1 2" key="1">
    <citation type="submission" date="2019-03" db="EMBL/GenBank/DDBJ databases">
        <title>Genomic Encyclopedia of Type Strains, Phase IV (KMG-IV): sequencing the most valuable type-strain genomes for metagenomic binning, comparative biology and taxonomic classification.</title>
        <authorList>
            <person name="Goeker M."/>
        </authorList>
    </citation>
    <scope>NUCLEOTIDE SEQUENCE [LARGE SCALE GENOMIC DNA]</scope>
    <source>
        <strain evidence="1 2">DSM 100309</strain>
    </source>
</reference>
<dbReference type="Proteomes" id="UP000295367">
    <property type="component" value="Unassembled WGS sequence"/>
</dbReference>
<evidence type="ECO:0000313" key="1">
    <source>
        <dbReference type="EMBL" id="TCV85818.1"/>
    </source>
</evidence>
<organism evidence="1 2">
    <name type="scientific">Sulfurirhabdus autotrophica</name>
    <dbReference type="NCBI Taxonomy" id="1706046"/>
    <lineage>
        <taxon>Bacteria</taxon>
        <taxon>Pseudomonadati</taxon>
        <taxon>Pseudomonadota</taxon>
        <taxon>Betaproteobacteria</taxon>
        <taxon>Nitrosomonadales</taxon>
        <taxon>Sulfuricellaceae</taxon>
        <taxon>Sulfurirhabdus</taxon>
    </lineage>
</organism>
<protein>
    <submittedName>
        <fullName evidence="1">Uncharacterized protein DUF3368</fullName>
    </submittedName>
</protein>
<dbReference type="CDD" id="cd18685">
    <property type="entry name" value="PIN_VapC-like"/>
    <property type="match status" value="1"/>
</dbReference>
<dbReference type="RefSeq" id="WP_124946540.1">
    <property type="nucleotide sequence ID" value="NZ_BHVT01000037.1"/>
</dbReference>
<evidence type="ECO:0000313" key="2">
    <source>
        <dbReference type="Proteomes" id="UP000295367"/>
    </source>
</evidence>
<keyword evidence="2" id="KW-1185">Reference proteome</keyword>
<gene>
    <name evidence="1" type="ORF">EDC63_10826</name>
</gene>
<sequence>MLLFISDANILIDIEIGGLVAPMFSLSYQFAVPDVLFYEELDEQHGYLLGMGLESRSLNDNMVTRVEQLAQKYPRPGRMDLFALVLAEHEKCPLLTGDSALRAVADQENIQVHGTLWLVEEMVKTGKISVQVARNAYLQMQVHGRRLPWHLAEQRLHAIEEGLQP</sequence>
<dbReference type="InterPro" id="IPR021799">
    <property type="entry name" value="PIN-like_prokaryotic"/>
</dbReference>